<name>A0A9E7GH13_9LILI</name>
<dbReference type="Proteomes" id="UP001055439">
    <property type="component" value="Chromosome 6"/>
</dbReference>
<keyword evidence="2" id="KW-1185">Reference proteome</keyword>
<dbReference type="GO" id="GO:0016740">
    <property type="term" value="F:transferase activity"/>
    <property type="evidence" value="ECO:0007669"/>
    <property type="project" value="UniProtKB-KW"/>
</dbReference>
<dbReference type="EMBL" id="CP097508">
    <property type="protein sequence ID" value="URE12347.1"/>
    <property type="molecule type" value="Genomic_DNA"/>
</dbReference>
<dbReference type="OrthoDB" id="2014201at2759"/>
<sequence length="232" mass="26434">MYKLSPILLCNLFSFIFHPSGETFPCIRLMTMRGLNNATPNLAEGRYSSAISDETSKRKMRCRDCREGDECRIMFSDWSSGCKFHSLKLALFMITCCAALTLLRCPAAHNEQLLQSSSRSRFADVGWIWQKKLSDPRYLSSLDVDRRQVSDVLRSVDGREGSLRIGLLNFDVTEIGEWRRTMPNAELSVVVNNIFSLQPIQSVIFFSVSYNKRTLTEFPLPSTKPAIIVFII</sequence>
<accession>A0A9E7GH13</accession>
<reference evidence="1" key="1">
    <citation type="submission" date="2022-05" db="EMBL/GenBank/DDBJ databases">
        <title>The Musa troglodytarum L. genome provides insights into the mechanism of non-climacteric behaviour and enrichment of carotenoids.</title>
        <authorList>
            <person name="Wang J."/>
        </authorList>
    </citation>
    <scope>NUCLEOTIDE SEQUENCE</scope>
    <source>
        <tissue evidence="1">Leaf</tissue>
    </source>
</reference>
<protein>
    <submittedName>
        <fullName evidence="1">Glycosyl transferase family 8</fullName>
    </submittedName>
</protein>
<keyword evidence="1" id="KW-0808">Transferase</keyword>
<organism evidence="1 2">
    <name type="scientific">Musa troglodytarum</name>
    <name type="common">fe'i banana</name>
    <dbReference type="NCBI Taxonomy" id="320322"/>
    <lineage>
        <taxon>Eukaryota</taxon>
        <taxon>Viridiplantae</taxon>
        <taxon>Streptophyta</taxon>
        <taxon>Embryophyta</taxon>
        <taxon>Tracheophyta</taxon>
        <taxon>Spermatophyta</taxon>
        <taxon>Magnoliopsida</taxon>
        <taxon>Liliopsida</taxon>
        <taxon>Zingiberales</taxon>
        <taxon>Musaceae</taxon>
        <taxon>Musa</taxon>
    </lineage>
</organism>
<evidence type="ECO:0000313" key="2">
    <source>
        <dbReference type="Proteomes" id="UP001055439"/>
    </source>
</evidence>
<gene>
    <name evidence="1" type="ORF">MUK42_35951</name>
</gene>
<evidence type="ECO:0000313" key="1">
    <source>
        <dbReference type="EMBL" id="URE12347.1"/>
    </source>
</evidence>
<dbReference type="AlphaFoldDB" id="A0A9E7GH13"/>
<proteinExistence type="predicted"/>